<dbReference type="GO" id="GO:0051604">
    <property type="term" value="P:protein maturation"/>
    <property type="evidence" value="ECO:0007669"/>
    <property type="project" value="TreeGrafter"/>
</dbReference>
<dbReference type="SUPFAM" id="SSF159127">
    <property type="entry name" value="HupF/HypC-like"/>
    <property type="match status" value="1"/>
</dbReference>
<dbReference type="NCBIfam" id="TIGR00074">
    <property type="entry name" value="hypC_hupF"/>
    <property type="match status" value="1"/>
</dbReference>
<name>A0A6A9QGY8_ACIIN</name>
<evidence type="ECO:0000313" key="2">
    <source>
        <dbReference type="EMBL" id="MUM65083.1"/>
    </source>
</evidence>
<organism evidence="2 3">
    <name type="scientific">Acidianus infernus</name>
    <dbReference type="NCBI Taxonomy" id="12915"/>
    <lineage>
        <taxon>Archaea</taxon>
        <taxon>Thermoproteota</taxon>
        <taxon>Thermoprotei</taxon>
        <taxon>Sulfolobales</taxon>
        <taxon>Sulfolobaceae</taxon>
        <taxon>Acidianus</taxon>
    </lineage>
</organism>
<sequence>MMYDPYDMAYVGKVIKINNEGSAIVDFNGIRREVELGLVNAKIGDYVLVHAGYAIKVINEEDVKDELKNFIKSLK</sequence>
<protein>
    <submittedName>
        <fullName evidence="2">HypC/HybG/HupF family hydrogenase formation chaperone</fullName>
    </submittedName>
</protein>
<dbReference type="GO" id="GO:0005506">
    <property type="term" value="F:iron ion binding"/>
    <property type="evidence" value="ECO:0007669"/>
    <property type="project" value="TreeGrafter"/>
</dbReference>
<evidence type="ECO:0000313" key="3">
    <source>
        <dbReference type="Proteomes" id="UP000440125"/>
    </source>
</evidence>
<comment type="similarity">
    <text evidence="1">Belongs to the HupF/HypC family.</text>
</comment>
<keyword evidence="3" id="KW-1185">Reference proteome</keyword>
<dbReference type="GO" id="GO:1902670">
    <property type="term" value="F:carbon dioxide binding"/>
    <property type="evidence" value="ECO:0007669"/>
    <property type="project" value="TreeGrafter"/>
</dbReference>
<dbReference type="AlphaFoldDB" id="A0A6A9QGY8"/>
<evidence type="ECO:0000256" key="1">
    <source>
        <dbReference type="ARBA" id="ARBA00006018"/>
    </source>
</evidence>
<dbReference type="PANTHER" id="PTHR35177:SF2">
    <property type="entry name" value="HYDROGENASE MATURATION FACTOR HYBG"/>
    <property type="match status" value="1"/>
</dbReference>
<accession>A0A6A9QGY8</accession>
<proteinExistence type="inferred from homology"/>
<dbReference type="InterPro" id="IPR001109">
    <property type="entry name" value="Hydrogenase_HupF/HypC"/>
</dbReference>
<dbReference type="Pfam" id="PF01455">
    <property type="entry name" value="HupF_HypC"/>
    <property type="match status" value="1"/>
</dbReference>
<comment type="caution">
    <text evidence="2">The sequence shown here is derived from an EMBL/GenBank/DDBJ whole genome shotgun (WGS) entry which is preliminary data.</text>
</comment>
<reference evidence="2 3" key="1">
    <citation type="submission" date="2019-10" db="EMBL/GenBank/DDBJ databases">
        <title>Genome Sequences from Six Type Strain Members of the Archaeal Family Sulfolobaceae: Acidianus ambivalens, Acidianus infernus, Metallosphaera prunae, Stygiolobus azoricus, Sulfolobus metallicus, and Sulfurisphaera ohwakuensis.</title>
        <authorList>
            <person name="Counts J.A."/>
            <person name="Kelly R.M."/>
        </authorList>
    </citation>
    <scope>NUCLEOTIDE SEQUENCE [LARGE SCALE GENOMIC DNA]</scope>
    <source>
        <strain evidence="2 3">DSM 3191</strain>
    </source>
</reference>
<dbReference type="Proteomes" id="UP000440125">
    <property type="component" value="Unassembled WGS sequence"/>
</dbReference>
<gene>
    <name evidence="2" type="primary">hypC</name>
    <name evidence="2" type="ORF">D1867_07490</name>
</gene>
<dbReference type="EMBL" id="WFIY01000004">
    <property type="protein sequence ID" value="MUM65083.1"/>
    <property type="molecule type" value="Genomic_DNA"/>
</dbReference>
<dbReference type="Gene3D" id="2.30.30.140">
    <property type="match status" value="1"/>
</dbReference>
<dbReference type="PANTHER" id="PTHR35177">
    <property type="entry name" value="HYDROGENASE MATURATION FACTOR HYBG"/>
    <property type="match status" value="1"/>
</dbReference>